<dbReference type="WBParaSite" id="MCU_011955-RA">
    <property type="protein sequence ID" value="MCU_011955-RA"/>
    <property type="gene ID" value="MCU_011955"/>
</dbReference>
<feature type="region of interest" description="Disordered" evidence="1">
    <location>
        <begin position="1"/>
        <end position="28"/>
    </location>
</feature>
<reference evidence="2" key="1">
    <citation type="submission" date="2019-11" db="UniProtKB">
        <authorList>
            <consortium name="WormBaseParasite"/>
        </authorList>
    </citation>
    <scope>IDENTIFICATION</scope>
</reference>
<evidence type="ECO:0000313" key="2">
    <source>
        <dbReference type="WBParaSite" id="MCU_011955-RA"/>
    </source>
</evidence>
<sequence length="97" mass="10520">MTRQQASKSNSHTTPPAHTTLPTHLAPTSVTPTTLLNLSPNLLPALNFNDNFTNLNTFSPSNCPSSLTNNTAGFYSLRLHPNFVSSFSPVSLLIPQR</sequence>
<protein>
    <submittedName>
        <fullName evidence="2">Ovule protein</fullName>
    </submittedName>
</protein>
<evidence type="ECO:0000256" key="1">
    <source>
        <dbReference type="SAM" id="MobiDB-lite"/>
    </source>
</evidence>
<proteinExistence type="predicted"/>
<dbReference type="AlphaFoldDB" id="A0A5K3FYZ0"/>
<organism evidence="2">
    <name type="scientific">Mesocestoides corti</name>
    <name type="common">Flatworm</name>
    <dbReference type="NCBI Taxonomy" id="53468"/>
    <lineage>
        <taxon>Eukaryota</taxon>
        <taxon>Metazoa</taxon>
        <taxon>Spiralia</taxon>
        <taxon>Lophotrochozoa</taxon>
        <taxon>Platyhelminthes</taxon>
        <taxon>Cestoda</taxon>
        <taxon>Eucestoda</taxon>
        <taxon>Cyclophyllidea</taxon>
        <taxon>Mesocestoididae</taxon>
        <taxon>Mesocestoides</taxon>
    </lineage>
</organism>
<feature type="compositionally biased region" description="Polar residues" evidence="1">
    <location>
        <begin position="1"/>
        <end position="11"/>
    </location>
</feature>
<feature type="compositionally biased region" description="Low complexity" evidence="1">
    <location>
        <begin position="12"/>
        <end position="28"/>
    </location>
</feature>
<name>A0A5K3FYZ0_MESCO</name>
<accession>A0A5K3FYZ0</accession>